<dbReference type="AlphaFoldDB" id="A0A5S6Q771"/>
<dbReference type="PANTHER" id="PTHR47331:SF1">
    <property type="entry name" value="GAG-LIKE PROTEIN"/>
    <property type="match status" value="1"/>
</dbReference>
<accession>A0A5S6Q771</accession>
<name>A0A5S6Q771_TRIMR</name>
<sequence>MRQCHACEADGHDVGLCPEFAAQTLENRLLAVRRLRLCLICIERGHFKRNCKLFQPCTTESCGGKHHSLLHGASRLFPKHNAESNHGLARNARLLETSVSRAGLAPQVKRPQTTCAVVPARVTYRGVSKQTFALLDSVADVSLMTRQLGDELKMP</sequence>
<evidence type="ECO:0000313" key="2">
    <source>
        <dbReference type="WBParaSite" id="TMUE_1000003028.1"/>
    </source>
</evidence>
<dbReference type="WBParaSite" id="TMUE_1000003028.1">
    <property type="protein sequence ID" value="TMUE_1000003028.1"/>
    <property type="gene ID" value="WBGene00298584"/>
</dbReference>
<dbReference type="PANTHER" id="PTHR47331">
    <property type="entry name" value="PHD-TYPE DOMAIN-CONTAINING PROTEIN"/>
    <property type="match status" value="1"/>
</dbReference>
<keyword evidence="1" id="KW-1185">Reference proteome</keyword>
<reference evidence="2" key="1">
    <citation type="submission" date="2019-12" db="UniProtKB">
        <authorList>
            <consortium name="WormBaseParasite"/>
        </authorList>
    </citation>
    <scope>IDENTIFICATION</scope>
</reference>
<dbReference type="Proteomes" id="UP000046395">
    <property type="component" value="Unassembled WGS sequence"/>
</dbReference>
<organism evidence="1 2">
    <name type="scientific">Trichuris muris</name>
    <name type="common">Mouse whipworm</name>
    <dbReference type="NCBI Taxonomy" id="70415"/>
    <lineage>
        <taxon>Eukaryota</taxon>
        <taxon>Metazoa</taxon>
        <taxon>Ecdysozoa</taxon>
        <taxon>Nematoda</taxon>
        <taxon>Enoplea</taxon>
        <taxon>Dorylaimia</taxon>
        <taxon>Trichinellida</taxon>
        <taxon>Trichuridae</taxon>
        <taxon>Trichuris</taxon>
    </lineage>
</organism>
<evidence type="ECO:0000313" key="1">
    <source>
        <dbReference type="Proteomes" id="UP000046395"/>
    </source>
</evidence>
<proteinExistence type="predicted"/>
<protein>
    <submittedName>
        <fullName evidence="2">CCHC-type domain-containing protein</fullName>
    </submittedName>
</protein>